<proteinExistence type="predicted"/>
<dbReference type="SUPFAM" id="SSF81811">
    <property type="entry name" value="Helical domain of Sec23/24"/>
    <property type="match status" value="1"/>
</dbReference>
<dbReference type="InterPro" id="IPR036465">
    <property type="entry name" value="vWFA_dom_sf"/>
</dbReference>
<evidence type="ECO:0000313" key="4">
    <source>
        <dbReference type="Proteomes" id="UP001634393"/>
    </source>
</evidence>
<name>A0ABD3UL88_9LAMI</name>
<dbReference type="AlphaFoldDB" id="A0ABD3UL88"/>
<protein>
    <recommendedName>
        <fullName evidence="5">Sec23/sec24 transport family protein</fullName>
    </recommendedName>
</protein>
<dbReference type="SUPFAM" id="SSF82919">
    <property type="entry name" value="Zn-finger domain of Sec23/24"/>
    <property type="match status" value="1"/>
</dbReference>
<evidence type="ECO:0008006" key="5">
    <source>
        <dbReference type="Google" id="ProtNLM"/>
    </source>
</evidence>
<comment type="caution">
    <text evidence="3">The sequence shown here is derived from an EMBL/GenBank/DDBJ whole genome shotgun (WGS) entry which is preliminary data.</text>
</comment>
<feature type="domain" description="Sec23/Sec24 trunk" evidence="1">
    <location>
        <begin position="119"/>
        <end position="369"/>
    </location>
</feature>
<dbReference type="InterPro" id="IPR036174">
    <property type="entry name" value="Znf_Sec23_Sec24_sf"/>
</dbReference>
<organism evidence="3 4">
    <name type="scientific">Penstemon smallii</name>
    <dbReference type="NCBI Taxonomy" id="265156"/>
    <lineage>
        <taxon>Eukaryota</taxon>
        <taxon>Viridiplantae</taxon>
        <taxon>Streptophyta</taxon>
        <taxon>Embryophyta</taxon>
        <taxon>Tracheophyta</taxon>
        <taxon>Spermatophyta</taxon>
        <taxon>Magnoliopsida</taxon>
        <taxon>eudicotyledons</taxon>
        <taxon>Gunneridae</taxon>
        <taxon>Pentapetalae</taxon>
        <taxon>asterids</taxon>
        <taxon>lamiids</taxon>
        <taxon>Lamiales</taxon>
        <taxon>Plantaginaceae</taxon>
        <taxon>Cheloneae</taxon>
        <taxon>Penstemon</taxon>
    </lineage>
</organism>
<dbReference type="InterPro" id="IPR036175">
    <property type="entry name" value="Sec23/24_helical_dom_sf"/>
</dbReference>
<reference evidence="3 4" key="1">
    <citation type="submission" date="2024-12" db="EMBL/GenBank/DDBJ databases">
        <title>The unique morphological basis and parallel evolutionary history of personate flowers in Penstemon.</title>
        <authorList>
            <person name="Depatie T.H."/>
            <person name="Wessinger C.A."/>
        </authorList>
    </citation>
    <scope>NUCLEOTIDE SEQUENCE [LARGE SCALE GENOMIC DNA]</scope>
    <source>
        <strain evidence="3">WTNN_2</strain>
        <tissue evidence="3">Leaf</tissue>
    </source>
</reference>
<evidence type="ECO:0000259" key="1">
    <source>
        <dbReference type="Pfam" id="PF04811"/>
    </source>
</evidence>
<dbReference type="Pfam" id="PF04811">
    <property type="entry name" value="Sec23_trunk"/>
    <property type="match status" value="1"/>
</dbReference>
<accession>A0ABD3UL88</accession>
<dbReference type="Gene3D" id="3.40.50.410">
    <property type="entry name" value="von Willebrand factor, type A domain"/>
    <property type="match status" value="1"/>
</dbReference>
<dbReference type="Pfam" id="PF04815">
    <property type="entry name" value="Sec23_helical"/>
    <property type="match status" value="1"/>
</dbReference>
<dbReference type="Gene3D" id="1.20.120.730">
    <property type="entry name" value="Sec23/Sec24 helical domain"/>
    <property type="match status" value="1"/>
</dbReference>
<sequence length="737" mass="81857">MAVRSTMARFPSDPREHEACGLPWGVTLTPFAGKDENGNPPVYGSGGDLLPRCENCWAYYNTYCDQDQWTWDCILCGTTNGLSTETIDRYSLSQSSPENMSSFIDLELPLDGSEEVQARPVYLAAVDLSASEEFLELTKSALLAALEALGPGSLFGLATFSHKIGLYDVQGPIPVVKNVFIPPESQGNLAMELEDVMPLFSFLAPVDTCKDRIASALETLRPTTSWERTTAAGQEGVLFGGRGFGVAMEALLNYLGSEYGNTYALARVFAFLSGPPDYGLGQLDTRRYGEQYASKGEDADRALLPEQTPFYKDLAAVAVQAGVCVDIFAVTNEYTDLASLKFLSIESGGSLFLYANTDDSTLPQDMYRMLSRPYAFNCVLRLRTSSEFKIGHSFGHFFPDPQYENVQHIICCDSFATYAYDFDFANDNGFSRHSTELPMLQIAFQYTVVVPPDELSASESNSTNRARYSLKRRLRIKTVRFGTASNINEIYDSVDPEVVLSILVHEVILTSLENGVREARISLHDWLVKLVTQYNDALKSAKSFATAHMDVSFSQCPQLQALPRIVFALLRNPLLRFHEEGVHPDYRIYLQCLFSALEASSLHRAVYPLLTSYATPDKQAYPRHSLSRAALITSGSPIFFLDAFTNLIVFYSSTADPSIPFPPPQDCLLRTTINKLKQERSITPKLSFIRGGQDDATAFENYLIEEQDVEGSGFTSVMGFVSFLDEINRDVVEYSTN</sequence>
<dbReference type="InterPro" id="IPR050550">
    <property type="entry name" value="SEC23_SEC24_subfamily"/>
</dbReference>
<evidence type="ECO:0000259" key="2">
    <source>
        <dbReference type="Pfam" id="PF04815"/>
    </source>
</evidence>
<evidence type="ECO:0000313" key="3">
    <source>
        <dbReference type="EMBL" id="KAL3850296.1"/>
    </source>
</evidence>
<dbReference type="PANTHER" id="PTHR13803">
    <property type="entry name" value="SEC24-RELATED PROTEIN"/>
    <property type="match status" value="1"/>
</dbReference>
<dbReference type="EMBL" id="JBJXBP010000001">
    <property type="protein sequence ID" value="KAL3850296.1"/>
    <property type="molecule type" value="Genomic_DNA"/>
</dbReference>
<dbReference type="InterPro" id="IPR006900">
    <property type="entry name" value="Sec23/24_helical_dom"/>
</dbReference>
<keyword evidence="4" id="KW-1185">Reference proteome</keyword>
<dbReference type="InterPro" id="IPR006896">
    <property type="entry name" value="Sec23/24_trunk_dom"/>
</dbReference>
<dbReference type="PANTHER" id="PTHR13803:SF17">
    <property type="entry name" value="PROTEIN TRANSPORT PROTEIN SEC24"/>
    <property type="match status" value="1"/>
</dbReference>
<dbReference type="Proteomes" id="UP001634393">
    <property type="component" value="Unassembled WGS sequence"/>
</dbReference>
<dbReference type="Gene3D" id="2.30.30.380">
    <property type="entry name" value="Zn-finger domain of Sec23/24"/>
    <property type="match status" value="1"/>
</dbReference>
<dbReference type="SUPFAM" id="SSF53300">
    <property type="entry name" value="vWA-like"/>
    <property type="match status" value="1"/>
</dbReference>
<feature type="domain" description="Sec23/Sec24 helical" evidence="2">
    <location>
        <begin position="495"/>
        <end position="602"/>
    </location>
</feature>
<gene>
    <name evidence="3" type="ORF">ACJIZ3_012178</name>
</gene>
<dbReference type="SUPFAM" id="SSF81995">
    <property type="entry name" value="beta-sandwich domain of Sec23/24"/>
    <property type="match status" value="1"/>
</dbReference>